<evidence type="ECO:0000313" key="3">
    <source>
        <dbReference type="Proteomes" id="UP000198211"/>
    </source>
</evidence>
<gene>
    <name evidence="2" type="ORF">PHMEG_00020135</name>
</gene>
<dbReference type="Pfam" id="PF14223">
    <property type="entry name" value="Retrotran_gag_2"/>
    <property type="match status" value="1"/>
</dbReference>
<feature type="region of interest" description="Disordered" evidence="1">
    <location>
        <begin position="184"/>
        <end position="222"/>
    </location>
</feature>
<evidence type="ECO:0000313" key="2">
    <source>
        <dbReference type="EMBL" id="OWZ07468.1"/>
    </source>
</evidence>
<evidence type="ECO:0000256" key="1">
    <source>
        <dbReference type="SAM" id="MobiDB-lite"/>
    </source>
</evidence>
<reference evidence="3" key="1">
    <citation type="submission" date="2017-03" db="EMBL/GenBank/DDBJ databases">
        <title>Phytopthora megakarya and P. palmivora, two closely related causual agents of cacao black pod achieved similar genome size and gene model numbers by different mechanisms.</title>
        <authorList>
            <person name="Ali S."/>
            <person name="Shao J."/>
            <person name="Larry D.J."/>
            <person name="Kronmiller B."/>
            <person name="Shen D."/>
            <person name="Strem M.D."/>
            <person name="Melnick R.L."/>
            <person name="Guiltinan M.J."/>
            <person name="Tyler B.M."/>
            <person name="Meinhardt L.W."/>
            <person name="Bailey B.A."/>
        </authorList>
    </citation>
    <scope>NUCLEOTIDE SEQUENCE [LARGE SCALE GENOMIC DNA]</scope>
    <source>
        <strain evidence="3">zdho120</strain>
    </source>
</reference>
<name>A0A225VRE0_9STRA</name>
<proteinExistence type="predicted"/>
<accession>A0A225VRE0</accession>
<sequence>MSLNNASNCSDDGSSNKHKDVKISSSGTPVRWDGEVCTFNIHAVVNAFKQSLLDGREKEDPTWSEEWKGEFKRKQAKIKILIQGSLGKRLAKQVMSKATGTEIWEELATIYEGKSNPAQRTQKCELHSTHLKGKDDVRSHPYKLFDLKDRLAEPVDAFQMVDKMLCSLPGTLCYNELRRNQGRDYNAFGKKTQARKTPTKPVSGNKSDQKKSNPNNDSKPKTVRTDIECIKCGGYHLKSDYPELVGKPSVRKNLQAKYARSGEKNAEQEAQKQDPLADDSHKKRDVVVGEVAKIVSKDNDPDR</sequence>
<feature type="compositionally biased region" description="Basic and acidic residues" evidence="1">
    <location>
        <begin position="260"/>
        <end position="272"/>
    </location>
</feature>
<protein>
    <submittedName>
        <fullName evidence="2">Uncharacterized protein</fullName>
    </submittedName>
</protein>
<organism evidence="2 3">
    <name type="scientific">Phytophthora megakarya</name>
    <dbReference type="NCBI Taxonomy" id="4795"/>
    <lineage>
        <taxon>Eukaryota</taxon>
        <taxon>Sar</taxon>
        <taxon>Stramenopiles</taxon>
        <taxon>Oomycota</taxon>
        <taxon>Peronosporomycetes</taxon>
        <taxon>Peronosporales</taxon>
        <taxon>Peronosporaceae</taxon>
        <taxon>Phytophthora</taxon>
    </lineage>
</organism>
<feature type="region of interest" description="Disordered" evidence="1">
    <location>
        <begin position="1"/>
        <end position="26"/>
    </location>
</feature>
<feature type="region of interest" description="Disordered" evidence="1">
    <location>
        <begin position="255"/>
        <end position="303"/>
    </location>
</feature>
<dbReference type="AlphaFoldDB" id="A0A225VRE0"/>
<dbReference type="Proteomes" id="UP000198211">
    <property type="component" value="Unassembled WGS sequence"/>
</dbReference>
<keyword evidence="3" id="KW-1185">Reference proteome</keyword>
<feature type="compositionally biased region" description="Basic and acidic residues" evidence="1">
    <location>
        <begin position="278"/>
        <end position="287"/>
    </location>
</feature>
<feature type="compositionally biased region" description="Polar residues" evidence="1">
    <location>
        <begin position="1"/>
        <end position="13"/>
    </location>
</feature>
<comment type="caution">
    <text evidence="2">The sequence shown here is derived from an EMBL/GenBank/DDBJ whole genome shotgun (WGS) entry which is preliminary data.</text>
</comment>
<dbReference type="EMBL" id="NBNE01003527">
    <property type="protein sequence ID" value="OWZ07468.1"/>
    <property type="molecule type" value="Genomic_DNA"/>
</dbReference>